<name>A0AAV5NS44_9VIBR</name>
<gene>
    <name evidence="1" type="ORF">GCM10007932_28100</name>
</gene>
<dbReference type="EMBL" id="BSNX01000030">
    <property type="protein sequence ID" value="GLQ73450.1"/>
    <property type="molecule type" value="Genomic_DNA"/>
</dbReference>
<comment type="caution">
    <text evidence="1">The sequence shown here is derived from an EMBL/GenBank/DDBJ whole genome shotgun (WGS) entry which is preliminary data.</text>
</comment>
<evidence type="ECO:0000313" key="1">
    <source>
        <dbReference type="EMBL" id="GLQ73450.1"/>
    </source>
</evidence>
<dbReference type="Proteomes" id="UP001156690">
    <property type="component" value="Unassembled WGS sequence"/>
</dbReference>
<sequence>MSIKSKVDCPDCGMPIHFESSLLLSGQAFPCSNPACGVTLSLTGTDKAVVSDAFNKFETMRSNATNHAQNYET</sequence>
<proteinExistence type="predicted"/>
<keyword evidence="2" id="KW-1185">Reference proteome</keyword>
<evidence type="ECO:0000313" key="2">
    <source>
        <dbReference type="Proteomes" id="UP001156690"/>
    </source>
</evidence>
<dbReference type="RefSeq" id="WP_185829830.1">
    <property type="nucleotide sequence ID" value="NZ_AP025144.1"/>
</dbReference>
<dbReference type="AlphaFoldDB" id="A0AAV5NS44"/>
<protein>
    <submittedName>
        <fullName evidence="1">Uncharacterized protein</fullName>
    </submittedName>
</protein>
<organism evidence="1 2">
    <name type="scientific">Vibrio penaeicida</name>
    <dbReference type="NCBI Taxonomy" id="104609"/>
    <lineage>
        <taxon>Bacteria</taxon>
        <taxon>Pseudomonadati</taxon>
        <taxon>Pseudomonadota</taxon>
        <taxon>Gammaproteobacteria</taxon>
        <taxon>Vibrionales</taxon>
        <taxon>Vibrionaceae</taxon>
        <taxon>Vibrio</taxon>
    </lineage>
</organism>
<reference evidence="2" key="1">
    <citation type="journal article" date="2019" name="Int. J. Syst. Evol. Microbiol.">
        <title>The Global Catalogue of Microorganisms (GCM) 10K type strain sequencing project: providing services to taxonomists for standard genome sequencing and annotation.</title>
        <authorList>
            <consortium name="The Broad Institute Genomics Platform"/>
            <consortium name="The Broad Institute Genome Sequencing Center for Infectious Disease"/>
            <person name="Wu L."/>
            <person name="Ma J."/>
        </authorList>
    </citation>
    <scope>NUCLEOTIDE SEQUENCE [LARGE SCALE GENOMIC DNA]</scope>
    <source>
        <strain evidence="2">NBRC 15640</strain>
    </source>
</reference>
<accession>A0AAV5NS44</accession>